<name>C5LCU4_PERM5</name>
<reference evidence="2 3" key="1">
    <citation type="submission" date="2008-07" db="EMBL/GenBank/DDBJ databases">
        <authorList>
            <person name="El-Sayed N."/>
            <person name="Caler E."/>
            <person name="Inman J."/>
            <person name="Amedeo P."/>
            <person name="Hass B."/>
            <person name="Wortman J."/>
        </authorList>
    </citation>
    <scope>NUCLEOTIDE SEQUENCE [LARGE SCALE GENOMIC DNA]</scope>
    <source>
        <strain evidence="3">ATCC 50983 / TXsc</strain>
    </source>
</reference>
<keyword evidence="3" id="KW-1185">Reference proteome</keyword>
<dbReference type="EMBL" id="GG680922">
    <property type="protein sequence ID" value="EER05447.1"/>
    <property type="molecule type" value="Genomic_DNA"/>
</dbReference>
<dbReference type="GeneID" id="9041736"/>
<sequence>MACVFLAPSLSGGGLGLLLPDRRQWNAAVGSIGRDPNLITKEILRNTSTIKILFPRGASELGSYSGQFLLNYLGKKNGMDTSRTTVIKQTQSFAIIRGPSSILSRFATDGRIFLGLASCKVAKMSSKGSLCYRCGRYHPIGGNNPCSAPARCVRCGGQHSLELCPQPKYFRGLRSCSNCDGPHSAIEHCCKPIYVRNGNPPRRETTGREVPTTADDRSDGTAVDMAVDALSPVALEDGRDD</sequence>
<dbReference type="Proteomes" id="UP000007800">
    <property type="component" value="Unassembled WGS sequence"/>
</dbReference>
<dbReference type="RefSeq" id="XP_002773631.1">
    <property type="nucleotide sequence ID" value="XM_002773585.1"/>
</dbReference>
<organism evidence="3">
    <name type="scientific">Perkinsus marinus (strain ATCC 50983 / TXsc)</name>
    <dbReference type="NCBI Taxonomy" id="423536"/>
    <lineage>
        <taxon>Eukaryota</taxon>
        <taxon>Sar</taxon>
        <taxon>Alveolata</taxon>
        <taxon>Perkinsozoa</taxon>
        <taxon>Perkinsea</taxon>
        <taxon>Perkinsida</taxon>
        <taxon>Perkinsidae</taxon>
        <taxon>Perkinsus</taxon>
    </lineage>
</organism>
<evidence type="ECO:0000313" key="2">
    <source>
        <dbReference type="EMBL" id="EER05447.1"/>
    </source>
</evidence>
<protein>
    <submittedName>
        <fullName evidence="2">Uncharacterized protein</fullName>
    </submittedName>
</protein>
<gene>
    <name evidence="2" type="ORF">Pmar_PMAR028936</name>
</gene>
<dbReference type="AlphaFoldDB" id="C5LCU4"/>
<dbReference type="InParanoid" id="C5LCU4"/>
<accession>C5LCU4</accession>
<evidence type="ECO:0000256" key="1">
    <source>
        <dbReference type="SAM" id="MobiDB-lite"/>
    </source>
</evidence>
<evidence type="ECO:0000313" key="3">
    <source>
        <dbReference type="Proteomes" id="UP000007800"/>
    </source>
</evidence>
<dbReference type="OrthoDB" id="6501032at2759"/>
<proteinExistence type="predicted"/>
<feature type="region of interest" description="Disordered" evidence="1">
    <location>
        <begin position="200"/>
        <end position="241"/>
    </location>
</feature>